<dbReference type="InterPro" id="IPR000477">
    <property type="entry name" value="RT_dom"/>
</dbReference>
<sequence length="360" mass="40955">MKLKYYGLTGKALTLLESYLSNRTQLVDINGVRSAGCPVSMGVPQGSILGPFLFLVYVNDLPFLVDKLCEIVLFADDTSLIFKLKRQEVNFDNANSTLSIVANWFTVNNLALNSKKTKCIKFTLPNVRQVETYLTLNNDKLELVNETVFLGITIDSKLQWGPHIERIAGRLSSAAYAVRTIRQLTDVDTARLVYFSYFHSVMSYGILLCGRAADINQIFVLQKRAIRAIYVLGSRISLRDTFKEIGILTVPCQYIYENIMYVRKNLNSFSKVGATHGIETRNKNKLLFPTLRLSKTNTSFMGNCIRFYNKLSNEAINLTEQKFKNYVKATLCSKAYYSINDYLNDKNAWSCPPQLRLLKK</sequence>
<proteinExistence type="predicted"/>
<evidence type="ECO:0000259" key="1">
    <source>
        <dbReference type="PROSITE" id="PS50878"/>
    </source>
</evidence>
<dbReference type="PANTHER" id="PTHR33332">
    <property type="entry name" value="REVERSE TRANSCRIPTASE DOMAIN-CONTAINING PROTEIN"/>
    <property type="match status" value="1"/>
</dbReference>
<gene>
    <name evidence="2" type="ORF">JYU34_014751</name>
</gene>
<dbReference type="EMBL" id="JAHIBW010000019">
    <property type="protein sequence ID" value="KAG7301760.1"/>
    <property type="molecule type" value="Genomic_DNA"/>
</dbReference>
<feature type="domain" description="Reverse transcriptase" evidence="1">
    <location>
        <begin position="1"/>
        <end position="154"/>
    </location>
</feature>
<dbReference type="Pfam" id="PF00078">
    <property type="entry name" value="RVT_1"/>
    <property type="match status" value="1"/>
</dbReference>
<evidence type="ECO:0000313" key="3">
    <source>
        <dbReference type="Proteomes" id="UP000823941"/>
    </source>
</evidence>
<protein>
    <recommendedName>
        <fullName evidence="1">Reverse transcriptase domain-containing protein</fullName>
    </recommendedName>
</protein>
<dbReference type="PROSITE" id="PS50878">
    <property type="entry name" value="RT_POL"/>
    <property type="match status" value="1"/>
</dbReference>
<comment type="caution">
    <text evidence="2">The sequence shown here is derived from an EMBL/GenBank/DDBJ whole genome shotgun (WGS) entry which is preliminary data.</text>
</comment>
<evidence type="ECO:0000313" key="2">
    <source>
        <dbReference type="EMBL" id="KAG7301760.1"/>
    </source>
</evidence>
<dbReference type="Proteomes" id="UP000823941">
    <property type="component" value="Chromosome 19"/>
</dbReference>
<accession>A0ABQ7Q9I2</accession>
<reference evidence="2 3" key="1">
    <citation type="submission" date="2021-06" db="EMBL/GenBank/DDBJ databases">
        <title>A haploid diamondback moth (Plutella xylostella L.) genome assembly resolves 31 chromosomes and identifies a diamide resistance mutation.</title>
        <authorList>
            <person name="Ward C.M."/>
            <person name="Perry K.D."/>
            <person name="Baker G."/>
            <person name="Powis K."/>
            <person name="Heckel D.G."/>
            <person name="Baxter S.W."/>
        </authorList>
    </citation>
    <scope>NUCLEOTIDE SEQUENCE [LARGE SCALE GENOMIC DNA]</scope>
    <source>
        <strain evidence="2 3">LV</strain>
        <tissue evidence="2">Single pupa</tissue>
    </source>
</reference>
<keyword evidence="3" id="KW-1185">Reference proteome</keyword>
<name>A0ABQ7Q9I2_PLUXY</name>
<organism evidence="2 3">
    <name type="scientific">Plutella xylostella</name>
    <name type="common">Diamondback moth</name>
    <name type="synonym">Plutella maculipennis</name>
    <dbReference type="NCBI Taxonomy" id="51655"/>
    <lineage>
        <taxon>Eukaryota</taxon>
        <taxon>Metazoa</taxon>
        <taxon>Ecdysozoa</taxon>
        <taxon>Arthropoda</taxon>
        <taxon>Hexapoda</taxon>
        <taxon>Insecta</taxon>
        <taxon>Pterygota</taxon>
        <taxon>Neoptera</taxon>
        <taxon>Endopterygota</taxon>
        <taxon>Lepidoptera</taxon>
        <taxon>Glossata</taxon>
        <taxon>Ditrysia</taxon>
        <taxon>Yponomeutoidea</taxon>
        <taxon>Plutellidae</taxon>
        <taxon>Plutella</taxon>
    </lineage>
</organism>